<dbReference type="CDD" id="cd01065">
    <property type="entry name" value="NAD_bind_Shikimate_DH"/>
    <property type="match status" value="1"/>
</dbReference>
<dbReference type="InterPro" id="IPR013708">
    <property type="entry name" value="Shikimate_DH-bd_N"/>
</dbReference>
<evidence type="ECO:0000256" key="1">
    <source>
        <dbReference type="ARBA" id="ARBA00004871"/>
    </source>
</evidence>
<dbReference type="GO" id="GO:0050661">
    <property type="term" value="F:NADP binding"/>
    <property type="evidence" value="ECO:0007669"/>
    <property type="project" value="TreeGrafter"/>
</dbReference>
<dbReference type="SUPFAM" id="SSF53223">
    <property type="entry name" value="Aminoacid dehydrogenase-like, N-terminal domain"/>
    <property type="match status" value="1"/>
</dbReference>
<gene>
    <name evidence="4" type="ORF">QN215_04310</name>
</gene>
<dbReference type="RefSeq" id="WP_369344871.1">
    <property type="nucleotide sequence ID" value="NZ_CP129674.1"/>
</dbReference>
<evidence type="ECO:0000259" key="3">
    <source>
        <dbReference type="Pfam" id="PF08501"/>
    </source>
</evidence>
<dbReference type="GO" id="GO:0019632">
    <property type="term" value="P:shikimate metabolic process"/>
    <property type="evidence" value="ECO:0007669"/>
    <property type="project" value="TreeGrafter"/>
</dbReference>
<dbReference type="Pfam" id="PF08501">
    <property type="entry name" value="Shikimate_dh_N"/>
    <property type="match status" value="1"/>
</dbReference>
<dbReference type="PANTHER" id="PTHR21089:SF1">
    <property type="entry name" value="BIFUNCTIONAL 3-DEHYDROQUINATE DEHYDRATASE_SHIKIMATE DEHYDROGENASE, CHLOROPLASTIC"/>
    <property type="match status" value="1"/>
</dbReference>
<dbReference type="GO" id="GO:0005829">
    <property type="term" value="C:cytosol"/>
    <property type="evidence" value="ECO:0007669"/>
    <property type="project" value="TreeGrafter"/>
</dbReference>
<name>A0AB39U8Q1_9BIFI</name>
<accession>A0AB39U8Q1</accession>
<dbReference type="GO" id="GO:0004764">
    <property type="term" value="F:shikimate 3-dehydrogenase (NADP+) activity"/>
    <property type="evidence" value="ECO:0007669"/>
    <property type="project" value="InterPro"/>
</dbReference>
<reference evidence="4" key="1">
    <citation type="submission" date="2023-07" db="EMBL/GenBank/DDBJ databases">
        <title>Bifidobacterium aquikefiriaerophilum sp. nov. and Bifidobacterium eccum sp. nov., isolated from water kefir.</title>
        <authorList>
            <person name="Breselge S."/>
            <person name="Bellassi P."/>
            <person name="Barcenilla C."/>
            <person name="Alvarez-Ordonez A."/>
            <person name="Morelli L."/>
            <person name="Cotter P.D."/>
        </authorList>
    </citation>
    <scope>NUCLEOTIDE SEQUENCE</scope>
    <source>
        <strain evidence="4">WK041_4_12</strain>
    </source>
</reference>
<dbReference type="GO" id="GO:0009423">
    <property type="term" value="P:chorismate biosynthetic process"/>
    <property type="evidence" value="ECO:0007669"/>
    <property type="project" value="TreeGrafter"/>
</dbReference>
<dbReference type="PANTHER" id="PTHR21089">
    <property type="entry name" value="SHIKIMATE DEHYDROGENASE"/>
    <property type="match status" value="1"/>
</dbReference>
<keyword evidence="2" id="KW-0057">Aromatic amino acid biosynthesis</keyword>
<dbReference type="InterPro" id="IPR022893">
    <property type="entry name" value="Shikimate_DH_fam"/>
</dbReference>
<feature type="domain" description="Shikimate dehydrogenase substrate binding N-terminal" evidence="3">
    <location>
        <begin position="25"/>
        <end position="106"/>
    </location>
</feature>
<protein>
    <submittedName>
        <fullName evidence="4">Shikimate dehydrogenase</fullName>
    </submittedName>
</protein>
<keyword evidence="2" id="KW-0028">Amino-acid biosynthesis</keyword>
<comment type="pathway">
    <text evidence="1">Metabolic intermediate biosynthesis; chorismate biosynthesis; chorismate from D-erythrose 4-phosphate and phosphoenolpyruvate: step 4/7.</text>
</comment>
<organism evidence="4">
    <name type="scientific">Bifidobacterium aquikefiricola</name>
    <dbReference type="NCBI Taxonomy" id="3059038"/>
    <lineage>
        <taxon>Bacteria</taxon>
        <taxon>Bacillati</taxon>
        <taxon>Actinomycetota</taxon>
        <taxon>Actinomycetes</taxon>
        <taxon>Bifidobacteriales</taxon>
        <taxon>Bifidobacteriaceae</taxon>
        <taxon>Bifidobacterium</taxon>
    </lineage>
</organism>
<proteinExistence type="predicted"/>
<dbReference type="GO" id="GO:0009073">
    <property type="term" value="P:aromatic amino acid family biosynthetic process"/>
    <property type="evidence" value="ECO:0007669"/>
    <property type="project" value="UniProtKB-KW"/>
</dbReference>
<dbReference type="InterPro" id="IPR036291">
    <property type="entry name" value="NAD(P)-bd_dom_sf"/>
</dbReference>
<dbReference type="EMBL" id="CP129674">
    <property type="protein sequence ID" value="XDS45334.1"/>
    <property type="molecule type" value="Genomic_DNA"/>
</dbReference>
<dbReference type="AlphaFoldDB" id="A0AB39U8Q1"/>
<dbReference type="KEGG" id="baqk:QN215_04310"/>
<sequence length="315" mass="34381">MNSPGDASVQLDRHEGITSVHHCAVLGSPIAHSLSPLLHSVAYRRLNLSDWDYRRHNVHADELASFIASLDSTWAGLSLTMPLKKMVMPLGKACDRWSRTLNVANTAVLDWMASPGTAPTISLYNTDVEGIIKALEHAELSSDVTERSSNDDLHDAVVIGSGNTAASAIAAFSALGVRHVDIIARNEAAKHRLRQLCSELSMTSTSWSLDQIPRNISDRRYIVSTLPAHAADSVARLWISESIRLNAVVLDVVYKPRPSMLVNTCAQLGAVAITGEEMLIYQAIPQVALMTRTEQAHMPADLDMTMRMAVQEAIK</sequence>
<dbReference type="InterPro" id="IPR046346">
    <property type="entry name" value="Aminoacid_DH-like_N_sf"/>
</dbReference>
<evidence type="ECO:0000256" key="2">
    <source>
        <dbReference type="ARBA" id="ARBA00023141"/>
    </source>
</evidence>
<dbReference type="SUPFAM" id="SSF51735">
    <property type="entry name" value="NAD(P)-binding Rossmann-fold domains"/>
    <property type="match status" value="1"/>
</dbReference>
<dbReference type="Gene3D" id="3.40.50.10860">
    <property type="entry name" value="Leucine Dehydrogenase, chain A, domain 1"/>
    <property type="match status" value="1"/>
</dbReference>
<evidence type="ECO:0000313" key="4">
    <source>
        <dbReference type="EMBL" id="XDS45334.1"/>
    </source>
</evidence>
<dbReference type="Gene3D" id="3.40.50.720">
    <property type="entry name" value="NAD(P)-binding Rossmann-like Domain"/>
    <property type="match status" value="1"/>
</dbReference>